<gene>
    <name evidence="1" type="ORF">D0437_33550</name>
</gene>
<accession>A0A9X7M314</accession>
<dbReference type="AlphaFoldDB" id="A0A9X7M314"/>
<protein>
    <submittedName>
        <fullName evidence="1">Uncharacterized protein</fullName>
    </submittedName>
</protein>
<name>A0A9X7M314_BACCE</name>
<reference evidence="1 2" key="1">
    <citation type="journal article" date="2019" name="Ecotoxicol. Environ. Saf.">
        <title>Microbial characterization of heavy metal resistant bacterial strains isolated from an electroplating wastewater treatment plant.</title>
        <authorList>
            <person name="Cai X."/>
            <person name="Zheng X."/>
            <person name="Zhang D."/>
            <person name="Iqbal W."/>
            <person name="Liu C."/>
            <person name="Yang B."/>
            <person name="Zhao X."/>
            <person name="Lu X."/>
            <person name="Mao Y."/>
        </authorList>
    </citation>
    <scope>NUCLEOTIDE SEQUENCE [LARGE SCALE GENOMIC DNA]</scope>
    <source>
        <strain evidence="1 2">Co1-1</strain>
    </source>
</reference>
<sequence length="63" mass="6849">MLKLLLASLSWTYGVAGVIFFEFDNGAVDGSVGEEEAEGESCADEEELVCHFFAICVCILTRL</sequence>
<organism evidence="1 2">
    <name type="scientific">Bacillus cereus</name>
    <dbReference type="NCBI Taxonomy" id="1396"/>
    <lineage>
        <taxon>Bacteria</taxon>
        <taxon>Bacillati</taxon>
        <taxon>Bacillota</taxon>
        <taxon>Bacilli</taxon>
        <taxon>Bacillales</taxon>
        <taxon>Bacillaceae</taxon>
        <taxon>Bacillus</taxon>
        <taxon>Bacillus cereus group</taxon>
    </lineage>
</organism>
<dbReference type="EMBL" id="CP031778">
    <property type="protein sequence ID" value="QDZ77537.1"/>
    <property type="molecule type" value="Genomic_DNA"/>
</dbReference>
<dbReference type="Proteomes" id="UP000321735">
    <property type="component" value="Chromosome"/>
</dbReference>
<proteinExistence type="predicted"/>
<evidence type="ECO:0000313" key="1">
    <source>
        <dbReference type="EMBL" id="QDZ77537.1"/>
    </source>
</evidence>
<evidence type="ECO:0000313" key="2">
    <source>
        <dbReference type="Proteomes" id="UP000321735"/>
    </source>
</evidence>